<evidence type="ECO:0000256" key="1">
    <source>
        <dbReference type="SAM" id="SignalP"/>
    </source>
</evidence>
<protein>
    <submittedName>
        <fullName evidence="2">Uncharacterized protein</fullName>
    </submittedName>
</protein>
<proteinExistence type="predicted"/>
<evidence type="ECO:0000313" key="2">
    <source>
        <dbReference type="EMBL" id="CAD9411233.1"/>
    </source>
</evidence>
<feature type="chain" id="PRO_5031530893" evidence="1">
    <location>
        <begin position="19"/>
        <end position="207"/>
    </location>
</feature>
<organism evidence="2">
    <name type="scientific">Octactis speculum</name>
    <dbReference type="NCBI Taxonomy" id="3111310"/>
    <lineage>
        <taxon>Eukaryota</taxon>
        <taxon>Sar</taxon>
        <taxon>Stramenopiles</taxon>
        <taxon>Ochrophyta</taxon>
        <taxon>Dictyochophyceae</taxon>
        <taxon>Dictyochales</taxon>
        <taxon>Dictyochaceae</taxon>
        <taxon>Octactis</taxon>
    </lineage>
</organism>
<sequence>MMKLSAVIILALQVPILAFTPSSRVGSSRWVVMSGENSDIVSRRNALAVGGLGLAPLVLGTKSASAGWLAGSPEVLDPKSGTIDSEILASSSVQDSLKNVRRYQDIVKQMEQAMIQNDQVDLGPAVRESFDFSKIRYALNNVNSALDEDTQRGTDRLIRGVIQDLAELENANLVKPGNPRSARKVEILNRKLSKLCKSFDDYLKFFV</sequence>
<reference evidence="2" key="1">
    <citation type="submission" date="2021-01" db="EMBL/GenBank/DDBJ databases">
        <authorList>
            <person name="Corre E."/>
            <person name="Pelletier E."/>
            <person name="Niang G."/>
            <person name="Scheremetjew M."/>
            <person name="Finn R."/>
            <person name="Kale V."/>
            <person name="Holt S."/>
            <person name="Cochrane G."/>
            <person name="Meng A."/>
            <person name="Brown T."/>
            <person name="Cohen L."/>
        </authorList>
    </citation>
    <scope>NUCLEOTIDE SEQUENCE</scope>
    <source>
        <strain evidence="2">CCMP1381</strain>
    </source>
</reference>
<feature type="signal peptide" evidence="1">
    <location>
        <begin position="1"/>
        <end position="18"/>
    </location>
</feature>
<accession>A0A7S2BZB6</accession>
<name>A0A7S2BZB6_9STRA</name>
<gene>
    <name evidence="2" type="ORF">DSPE1174_LOCUS11119</name>
</gene>
<keyword evidence="1" id="KW-0732">Signal</keyword>
<dbReference type="AlphaFoldDB" id="A0A7S2BZB6"/>
<dbReference type="EMBL" id="HBGS01021802">
    <property type="protein sequence ID" value="CAD9411233.1"/>
    <property type="molecule type" value="Transcribed_RNA"/>
</dbReference>